<feature type="region of interest" description="Disordered" evidence="12">
    <location>
        <begin position="1"/>
        <end position="26"/>
    </location>
</feature>
<evidence type="ECO:0000256" key="11">
    <source>
        <dbReference type="RuleBase" id="RU362081"/>
    </source>
</evidence>
<dbReference type="AlphaFoldDB" id="A0A929B895"/>
<keyword evidence="6 11" id="KW-0067">ATP-binding</keyword>
<evidence type="ECO:0000256" key="10">
    <source>
        <dbReference type="ARBA" id="ARBA00023136"/>
    </source>
</evidence>
<dbReference type="NCBIfam" id="TIGR01494">
    <property type="entry name" value="ATPase_P-type"/>
    <property type="match status" value="1"/>
</dbReference>
<dbReference type="NCBIfam" id="TIGR01512">
    <property type="entry name" value="ATPase-IB2_Cd"/>
    <property type="match status" value="1"/>
</dbReference>
<evidence type="ECO:0000256" key="9">
    <source>
        <dbReference type="ARBA" id="ARBA00022989"/>
    </source>
</evidence>
<dbReference type="InterPro" id="IPR008250">
    <property type="entry name" value="ATPase_P-typ_transduc_dom_A_sf"/>
</dbReference>
<keyword evidence="4 11" id="KW-0479">Metal-binding</keyword>
<dbReference type="GO" id="GO:0005524">
    <property type="term" value="F:ATP binding"/>
    <property type="evidence" value="ECO:0007669"/>
    <property type="project" value="UniProtKB-UniRule"/>
</dbReference>
<dbReference type="SUPFAM" id="SSF81653">
    <property type="entry name" value="Calcium ATPase, transduction domain A"/>
    <property type="match status" value="1"/>
</dbReference>
<evidence type="ECO:0000256" key="3">
    <source>
        <dbReference type="ARBA" id="ARBA00022692"/>
    </source>
</evidence>
<evidence type="ECO:0000313" key="15">
    <source>
        <dbReference type="Proteomes" id="UP000598360"/>
    </source>
</evidence>
<dbReference type="SUPFAM" id="SSF81665">
    <property type="entry name" value="Calcium ATPase, transmembrane domain M"/>
    <property type="match status" value="1"/>
</dbReference>
<feature type="transmembrane region" description="Helical" evidence="11">
    <location>
        <begin position="294"/>
        <end position="318"/>
    </location>
</feature>
<dbReference type="PANTHER" id="PTHR43079:SF1">
    <property type="entry name" value="CADMIUM_ZINC-TRANSPORTING ATPASE HMA1, CHLOROPLASTIC-RELATED"/>
    <property type="match status" value="1"/>
</dbReference>
<feature type="domain" description="P-type ATPase A" evidence="13">
    <location>
        <begin position="143"/>
        <end position="243"/>
    </location>
</feature>
<dbReference type="Gene3D" id="3.40.50.1000">
    <property type="entry name" value="HAD superfamily/HAD-like"/>
    <property type="match status" value="1"/>
</dbReference>
<evidence type="ECO:0000313" key="14">
    <source>
        <dbReference type="EMBL" id="MBE9373645.1"/>
    </source>
</evidence>
<dbReference type="InterPro" id="IPR023298">
    <property type="entry name" value="ATPase_P-typ_TM_dom_sf"/>
</dbReference>
<reference evidence="14" key="1">
    <citation type="submission" date="2020-10" db="EMBL/GenBank/DDBJ databases">
        <title>Diversity and distribution of actinomycetes associated with coral in the coast of Hainan.</title>
        <authorList>
            <person name="Li F."/>
        </authorList>
    </citation>
    <scope>NUCLEOTIDE SEQUENCE</scope>
    <source>
        <strain evidence="14">HNM0983</strain>
    </source>
</reference>
<name>A0A929B895_9PSEU</name>
<dbReference type="EMBL" id="JADEYC010000007">
    <property type="protein sequence ID" value="MBE9373645.1"/>
    <property type="molecule type" value="Genomic_DNA"/>
</dbReference>
<keyword evidence="15" id="KW-1185">Reference proteome</keyword>
<dbReference type="PROSITE" id="PS00154">
    <property type="entry name" value="ATPASE_E1_E2"/>
    <property type="match status" value="1"/>
</dbReference>
<accession>A0A929B895</accession>
<dbReference type="GO" id="GO:0005886">
    <property type="term" value="C:plasma membrane"/>
    <property type="evidence" value="ECO:0007669"/>
    <property type="project" value="UniProtKB-SubCell"/>
</dbReference>
<dbReference type="SUPFAM" id="SSF56784">
    <property type="entry name" value="HAD-like"/>
    <property type="match status" value="1"/>
</dbReference>
<dbReference type="GO" id="GO:0019829">
    <property type="term" value="F:ATPase-coupled monoatomic cation transmembrane transporter activity"/>
    <property type="evidence" value="ECO:0007669"/>
    <property type="project" value="InterPro"/>
</dbReference>
<feature type="transmembrane region" description="Helical" evidence="11">
    <location>
        <begin position="597"/>
        <end position="614"/>
    </location>
</feature>
<gene>
    <name evidence="14" type="primary">cadA</name>
    <name evidence="14" type="ORF">IQ251_04190</name>
</gene>
<evidence type="ECO:0000256" key="7">
    <source>
        <dbReference type="ARBA" id="ARBA00022842"/>
    </source>
</evidence>
<feature type="compositionally biased region" description="Pro residues" evidence="12">
    <location>
        <begin position="1"/>
        <end position="17"/>
    </location>
</feature>
<dbReference type="InterPro" id="IPR044492">
    <property type="entry name" value="P_typ_ATPase_HD_dom"/>
</dbReference>
<feature type="transmembrane region" description="Helical" evidence="11">
    <location>
        <begin position="36"/>
        <end position="54"/>
    </location>
</feature>
<dbReference type="Pfam" id="PF00702">
    <property type="entry name" value="Hydrolase"/>
    <property type="match status" value="1"/>
</dbReference>
<proteinExistence type="inferred from homology"/>
<dbReference type="GO" id="GO:0046872">
    <property type="term" value="F:metal ion binding"/>
    <property type="evidence" value="ECO:0007669"/>
    <property type="project" value="UniProtKB-KW"/>
</dbReference>
<keyword evidence="3 11" id="KW-0812">Transmembrane</keyword>
<keyword evidence="10 11" id="KW-0472">Membrane</keyword>
<evidence type="ECO:0000256" key="1">
    <source>
        <dbReference type="ARBA" id="ARBA00004651"/>
    </source>
</evidence>
<dbReference type="PANTHER" id="PTHR43079">
    <property type="entry name" value="PROBABLE CADMIUM/ZINC-TRANSPORTING ATPASE HMA1"/>
    <property type="match status" value="1"/>
</dbReference>
<dbReference type="InterPro" id="IPR036412">
    <property type="entry name" value="HAD-like_sf"/>
</dbReference>
<dbReference type="NCBIfam" id="TIGR01525">
    <property type="entry name" value="ATPase-IB_hvy"/>
    <property type="match status" value="1"/>
</dbReference>
<dbReference type="Gene3D" id="3.40.1110.10">
    <property type="entry name" value="Calcium-transporting ATPase, cytoplasmic domain N"/>
    <property type="match status" value="1"/>
</dbReference>
<keyword evidence="8" id="KW-1278">Translocase</keyword>
<keyword evidence="5 11" id="KW-0547">Nucleotide-binding</keyword>
<dbReference type="InterPro" id="IPR051949">
    <property type="entry name" value="Cation_Transport_ATPase"/>
</dbReference>
<evidence type="ECO:0000256" key="4">
    <source>
        <dbReference type="ARBA" id="ARBA00022723"/>
    </source>
</evidence>
<dbReference type="InterPro" id="IPR027256">
    <property type="entry name" value="P-typ_ATPase_IB"/>
</dbReference>
<dbReference type="SFLD" id="SFLDS00003">
    <property type="entry name" value="Haloacid_Dehalogenase"/>
    <property type="match status" value="1"/>
</dbReference>
<dbReference type="InterPro" id="IPR001757">
    <property type="entry name" value="P_typ_ATPase"/>
</dbReference>
<protein>
    <submittedName>
        <fullName evidence="14">Cadmium-translocating P-type ATPase</fullName>
    </submittedName>
</protein>
<feature type="transmembrane region" description="Helical" evidence="11">
    <location>
        <begin position="264"/>
        <end position="282"/>
    </location>
</feature>
<keyword evidence="11" id="KW-1003">Cell membrane</keyword>
<evidence type="ECO:0000256" key="2">
    <source>
        <dbReference type="ARBA" id="ARBA00006024"/>
    </source>
</evidence>
<evidence type="ECO:0000256" key="6">
    <source>
        <dbReference type="ARBA" id="ARBA00022840"/>
    </source>
</evidence>
<dbReference type="FunFam" id="2.70.150.10:FF:000002">
    <property type="entry name" value="Copper-transporting ATPase 1, putative"/>
    <property type="match status" value="1"/>
</dbReference>
<keyword evidence="7" id="KW-0460">Magnesium</keyword>
<feature type="transmembrane region" description="Helical" evidence="11">
    <location>
        <begin position="60"/>
        <end position="78"/>
    </location>
</feature>
<comment type="subcellular location">
    <subcellularLocation>
        <location evidence="1">Cell membrane</location>
        <topology evidence="1">Multi-pass membrane protein</topology>
    </subcellularLocation>
</comment>
<organism evidence="14 15">
    <name type="scientific">Saccharopolyspora montiporae</name>
    <dbReference type="NCBI Taxonomy" id="2781240"/>
    <lineage>
        <taxon>Bacteria</taxon>
        <taxon>Bacillati</taxon>
        <taxon>Actinomycetota</taxon>
        <taxon>Actinomycetes</taxon>
        <taxon>Pseudonocardiales</taxon>
        <taxon>Pseudonocardiaceae</taxon>
        <taxon>Saccharopolyspora</taxon>
    </lineage>
</organism>
<dbReference type="InterPro" id="IPR023299">
    <property type="entry name" value="ATPase_P-typ_cyto_dom_N"/>
</dbReference>
<evidence type="ECO:0000256" key="5">
    <source>
        <dbReference type="ARBA" id="ARBA00022741"/>
    </source>
</evidence>
<dbReference type="InterPro" id="IPR018303">
    <property type="entry name" value="ATPase_P-typ_P_site"/>
</dbReference>
<evidence type="ECO:0000259" key="13">
    <source>
        <dbReference type="Pfam" id="PF00122"/>
    </source>
</evidence>
<dbReference type="GO" id="GO:0016887">
    <property type="term" value="F:ATP hydrolysis activity"/>
    <property type="evidence" value="ECO:0007669"/>
    <property type="project" value="InterPro"/>
</dbReference>
<evidence type="ECO:0000256" key="8">
    <source>
        <dbReference type="ARBA" id="ARBA00022967"/>
    </source>
</evidence>
<dbReference type="SFLD" id="SFLDF00027">
    <property type="entry name" value="p-type_atpase"/>
    <property type="match status" value="1"/>
</dbReference>
<dbReference type="InterPro" id="IPR059000">
    <property type="entry name" value="ATPase_P-type_domA"/>
</dbReference>
<sequence length="661" mass="67406">MVAPETPAPPQQSPPRGPGAGSPRTRRTPLFALPEARWAAAAVVLFALGALLQVTGVPAWTWWGAYLVCYLAGGWQPALAGLQALRDRTLDVDLLMVVAALGAASIGQITDGALLIIIFATSGALESFATARTEDSVRGLLDLAPESATRLRPDGAEERVAVAELAPGDTVLVRPGEQIGADGVVVRGSSEVDQATITGEPLPADKTGGDEVFAGTLNGTGALQIRVAQRAEGTVVARIGALVDRATRTKARTQLFIDRIEQRYSIGVVVATLAVFAVPLALGESLQDSLLRAMVLMIVASPCAVVLATMPPLLAAIANAGRHGVLVKSAVAVEQLAGTSRVVFDKTGTLTAGTPELVRISTVEGGPMSADRVLALAAAAEHASEHPLATAVVQAAARRGITYPAATEFTAQPGRGVRARVDGHRIAVGSPAVHAPGPLGAAVADLQAEGCSAVVVLRDGEPVGALGIADRVRPEAAATTAAVAHRTGGSPILLTGDDAAAATRVAERVGIRDVRAGLLPEDKAEVVGRLQASGASVTAVGDGINDAPALAAADAGVAMGGTRSDLTLQTADAVIVRDDLTTVPTVIALARRAHRTVVANLVLAGTCIAVLVLWDLVGTLPLPLAVAGHEGSTILVALNGLRLLRGAAWRRAGREARTGSR</sequence>
<dbReference type="Pfam" id="PF00122">
    <property type="entry name" value="E1-E2_ATPase"/>
    <property type="match status" value="1"/>
</dbReference>
<dbReference type="Gene3D" id="2.70.150.10">
    <property type="entry name" value="Calcium-transporting ATPase, cytoplasmic transduction domain A"/>
    <property type="match status" value="1"/>
</dbReference>
<dbReference type="PRINTS" id="PR00119">
    <property type="entry name" value="CATATPASE"/>
</dbReference>
<comment type="similarity">
    <text evidence="2 11">Belongs to the cation transport ATPase (P-type) (TC 3.A.3) family. Type IB subfamily.</text>
</comment>
<dbReference type="RefSeq" id="WP_193927092.1">
    <property type="nucleotide sequence ID" value="NZ_JADEYC010000007.1"/>
</dbReference>
<comment type="caution">
    <text evidence="14">The sequence shown here is derived from an EMBL/GenBank/DDBJ whole genome shotgun (WGS) entry which is preliminary data.</text>
</comment>
<dbReference type="InterPro" id="IPR023214">
    <property type="entry name" value="HAD_sf"/>
</dbReference>
<feature type="transmembrane region" description="Helical" evidence="11">
    <location>
        <begin position="620"/>
        <end position="641"/>
    </location>
</feature>
<dbReference type="PRINTS" id="PR00120">
    <property type="entry name" value="HATPASE"/>
</dbReference>
<evidence type="ECO:0000256" key="12">
    <source>
        <dbReference type="SAM" id="MobiDB-lite"/>
    </source>
</evidence>
<dbReference type="SFLD" id="SFLDG00002">
    <property type="entry name" value="C1.7:_P-type_atpase_like"/>
    <property type="match status" value="1"/>
</dbReference>
<keyword evidence="9 11" id="KW-1133">Transmembrane helix</keyword>
<dbReference type="Proteomes" id="UP000598360">
    <property type="component" value="Unassembled WGS sequence"/>
</dbReference>